<reference key="1">
    <citation type="submission" date="2010-11" db="EMBL/GenBank/DDBJ databases">
        <title>The complete genome of Leadbetterella byssophila DSM 17132.</title>
        <authorList>
            <consortium name="US DOE Joint Genome Institute (JGI-PGF)"/>
            <person name="Lucas S."/>
            <person name="Copeland A."/>
            <person name="Lapidus A."/>
            <person name="Glavina del Rio T."/>
            <person name="Dalin E."/>
            <person name="Tice H."/>
            <person name="Bruce D."/>
            <person name="Goodwin L."/>
            <person name="Pitluck S."/>
            <person name="Kyrpides N."/>
            <person name="Mavromatis K."/>
            <person name="Ivanova N."/>
            <person name="Teshima H."/>
            <person name="Brettin T."/>
            <person name="Detter J.C."/>
            <person name="Han C."/>
            <person name="Tapia R."/>
            <person name="Land M."/>
            <person name="Hauser L."/>
            <person name="Markowitz V."/>
            <person name="Cheng J.-F."/>
            <person name="Hugenholtz P."/>
            <person name="Woyke T."/>
            <person name="Wu D."/>
            <person name="Tindall B."/>
            <person name="Pomrenke H.G."/>
            <person name="Brambilla E."/>
            <person name="Klenk H.-P."/>
            <person name="Eisen J.A."/>
        </authorList>
    </citation>
    <scope>NUCLEOTIDE SEQUENCE [LARGE SCALE GENOMIC DNA]</scope>
    <source>
        <strain>DSM 17132</strain>
    </source>
</reference>
<name>E4RZ71_LEAB4</name>
<proteinExistence type="predicted"/>
<dbReference type="AlphaFoldDB" id="E4RZ71"/>
<dbReference type="KEGG" id="lby:Lbys_3541"/>
<dbReference type="InterPro" id="IPR009282">
    <property type="entry name" value="DUF937"/>
</dbReference>
<dbReference type="Pfam" id="PF06078">
    <property type="entry name" value="DUF937"/>
    <property type="match status" value="1"/>
</dbReference>
<keyword evidence="1" id="KW-1133">Transmembrane helix</keyword>
<dbReference type="SUPFAM" id="SSF103088">
    <property type="entry name" value="OmpA-like"/>
    <property type="match status" value="1"/>
</dbReference>
<dbReference type="OrthoDB" id="951004at2"/>
<gene>
    <name evidence="2" type="ordered locus">Lbys_3541</name>
</gene>
<dbReference type="Gene3D" id="3.30.1330.60">
    <property type="entry name" value="OmpA-like domain"/>
    <property type="match status" value="1"/>
</dbReference>
<keyword evidence="1" id="KW-0472">Membrane</keyword>
<organism evidence="2 3">
    <name type="scientific">Leadbetterella byssophila (strain DSM 17132 / JCM 16389 / KACC 11308 / NBRC 106382 / 4M15)</name>
    <dbReference type="NCBI Taxonomy" id="649349"/>
    <lineage>
        <taxon>Bacteria</taxon>
        <taxon>Pseudomonadati</taxon>
        <taxon>Bacteroidota</taxon>
        <taxon>Cytophagia</taxon>
        <taxon>Cytophagales</taxon>
        <taxon>Leadbetterellaceae</taxon>
        <taxon>Leadbetterella</taxon>
    </lineage>
</organism>
<evidence type="ECO:0000256" key="1">
    <source>
        <dbReference type="SAM" id="Phobius"/>
    </source>
</evidence>
<reference evidence="2 3" key="2">
    <citation type="journal article" date="2011" name="Stand. Genomic Sci.">
        <title>Complete genome sequence of Leadbetterella byssophila type strain (4M15).</title>
        <authorList>
            <person name="Abt B."/>
            <person name="Teshima H."/>
            <person name="Lucas S."/>
            <person name="Lapidus A."/>
            <person name="Del Rio T.G."/>
            <person name="Nolan M."/>
            <person name="Tice H."/>
            <person name="Cheng J.F."/>
            <person name="Pitluck S."/>
            <person name="Liolios K."/>
            <person name="Pagani I."/>
            <person name="Ivanova N."/>
            <person name="Mavromatis K."/>
            <person name="Pati A."/>
            <person name="Tapia R."/>
            <person name="Han C."/>
            <person name="Goodwin L."/>
            <person name="Chen A."/>
            <person name="Palaniappan K."/>
            <person name="Land M."/>
            <person name="Hauser L."/>
            <person name="Chang Y.J."/>
            <person name="Jeffries C.D."/>
            <person name="Rohde M."/>
            <person name="Goker M."/>
            <person name="Tindall B.J."/>
            <person name="Detter J.C."/>
            <person name="Woyke T."/>
            <person name="Bristow J."/>
            <person name="Eisen J.A."/>
            <person name="Markowitz V."/>
            <person name="Hugenholtz P."/>
            <person name="Klenk H.P."/>
            <person name="Kyrpides N.C."/>
        </authorList>
    </citation>
    <scope>NUCLEOTIDE SEQUENCE [LARGE SCALE GENOMIC DNA]</scope>
    <source>
        <strain evidence="3">DSM 17132 / JCM 16389 / KACC 11308 / NBRC 106382 / 4M15</strain>
    </source>
</reference>
<dbReference type="Proteomes" id="UP000007435">
    <property type="component" value="Chromosome"/>
</dbReference>
<dbReference type="RefSeq" id="WP_013410210.1">
    <property type="nucleotide sequence ID" value="NC_014655.1"/>
</dbReference>
<dbReference type="InterPro" id="IPR036737">
    <property type="entry name" value="OmpA-like_sf"/>
</dbReference>
<dbReference type="eggNOG" id="COG2885">
    <property type="taxonomic scope" value="Bacteria"/>
</dbReference>
<accession>E4RZ71</accession>
<dbReference type="EMBL" id="CP002305">
    <property type="protein sequence ID" value="ADQ19189.1"/>
    <property type="molecule type" value="Genomic_DNA"/>
</dbReference>
<sequence>MNLFESFDEIVNDEFIEKFKSYTSTTHGDLNVTVKGIFYTLLAGMLRKTYSDMSANMLYNQIQENAKRIDLPENLASIFSQPSVISKIEADGSKIISQVFPAYKSPLLSMVSTYSGVSKSTTSLGANIIANVLVVMFSKDMDKDQMVKILREHHEPLIKAIPESLLEKMIPSLGLHELLGSKPTPIKKVETPNAPKVKEETPAKAPVYPEIQKESSGAGIWIGVLLGILILGGGAYWYYTQNGGFNFFSKKEVPVESVETPVEEEIAIEEPKVETTEVKVTPSPITESEFSAFKKYILNKSEAAGKEFEFKSINFVTDSVTLHSTSVAVIDSIATLMKENSRLQVKITAFSASGDTPFNNKRAFAVKRVLTKNGIPAVRIDAVSGGKGGDSPKIKVITK</sequence>
<keyword evidence="3" id="KW-1185">Reference proteome</keyword>
<keyword evidence="1" id="KW-0812">Transmembrane</keyword>
<evidence type="ECO:0000313" key="3">
    <source>
        <dbReference type="Proteomes" id="UP000007435"/>
    </source>
</evidence>
<feature type="transmembrane region" description="Helical" evidence="1">
    <location>
        <begin position="218"/>
        <end position="239"/>
    </location>
</feature>
<protein>
    <recommendedName>
        <fullName evidence="4">OmpA-like domain-containing protein</fullName>
    </recommendedName>
</protein>
<evidence type="ECO:0008006" key="4">
    <source>
        <dbReference type="Google" id="ProtNLM"/>
    </source>
</evidence>
<dbReference type="STRING" id="649349.Lbys_3541"/>
<evidence type="ECO:0000313" key="2">
    <source>
        <dbReference type="EMBL" id="ADQ19189.1"/>
    </source>
</evidence>
<dbReference type="HOGENOM" id="CLU_690365_0_0_10"/>